<dbReference type="Proteomes" id="UP000176050">
    <property type="component" value="Chromosome"/>
</dbReference>
<gene>
    <name evidence="1" type="ORF">LPB138_03215</name>
</gene>
<dbReference type="EMBL" id="CP017478">
    <property type="protein sequence ID" value="AOW19751.1"/>
    <property type="molecule type" value="Genomic_DNA"/>
</dbReference>
<accession>A0A1D8P5E6</accession>
<protein>
    <submittedName>
        <fullName evidence="1">Uncharacterized protein</fullName>
    </submittedName>
</protein>
<dbReference type="AlphaFoldDB" id="A0A1D8P5E6"/>
<dbReference type="OrthoDB" id="8481528at2"/>
<keyword evidence="2" id="KW-1185">Reference proteome</keyword>
<reference evidence="1 2" key="1">
    <citation type="submission" date="2016-10" db="EMBL/GenBank/DDBJ databases">
        <title>Lutibacter sp. LPB0138, isolated from marine gastropod.</title>
        <authorList>
            <person name="Kim E."/>
            <person name="Yi H."/>
        </authorList>
    </citation>
    <scope>NUCLEOTIDE SEQUENCE [LARGE SCALE GENOMIC DNA]</scope>
    <source>
        <strain evidence="1 2">LPB0138</strain>
    </source>
</reference>
<proteinExistence type="predicted"/>
<sequence>MTIDSNNKSYRLKLADELTLLQRALEKCSISHKSIGSIDRARKQLIDEKILPPTKLDEKSKKMVGTPLSWGYKISGFSIEIDVSNNIQFPKTVKKAILDFSINLNGEYFDSSKEFKDPFKHLEFNIIVEGKSRKQKDHILSYHLDRHIEGGNPSNEVHPIYHFQMGGRKLDGYNGQGKNFGNQLILDNPRFMHYPMDFISGLDFVFSNFAPDLWRKLKRDPRYLKVLGSAQERTLKPFIASLANHFGFHNINNDWNTKDICPQII</sequence>
<organism evidence="1 2">
    <name type="scientific">Urechidicola croceus</name>
    <dbReference type="NCBI Taxonomy" id="1850246"/>
    <lineage>
        <taxon>Bacteria</taxon>
        <taxon>Pseudomonadati</taxon>
        <taxon>Bacteroidota</taxon>
        <taxon>Flavobacteriia</taxon>
        <taxon>Flavobacteriales</taxon>
        <taxon>Flavobacteriaceae</taxon>
        <taxon>Urechidicola</taxon>
    </lineage>
</organism>
<dbReference type="RefSeq" id="WP_070235867.1">
    <property type="nucleotide sequence ID" value="NZ_CP017478.1"/>
</dbReference>
<name>A0A1D8P5E6_9FLAO</name>
<evidence type="ECO:0000313" key="2">
    <source>
        <dbReference type="Proteomes" id="UP000176050"/>
    </source>
</evidence>
<evidence type="ECO:0000313" key="1">
    <source>
        <dbReference type="EMBL" id="AOW19751.1"/>
    </source>
</evidence>
<dbReference type="STRING" id="1850246.LPB138_03215"/>
<dbReference type="KEGG" id="lul:LPB138_03215"/>